<feature type="non-terminal residue" evidence="2">
    <location>
        <position position="1"/>
    </location>
</feature>
<evidence type="ECO:0000313" key="3">
    <source>
        <dbReference type="Proteomes" id="UP000003019"/>
    </source>
</evidence>
<keyword evidence="3" id="KW-1185">Reference proteome</keyword>
<reference evidence="2 3" key="1">
    <citation type="submission" date="2011-05" db="EMBL/GenBank/DDBJ databases">
        <authorList>
            <person name="Muzny D."/>
            <person name="Qin X."/>
            <person name="Deng J."/>
            <person name="Jiang H."/>
            <person name="Liu Y."/>
            <person name="Qu J."/>
            <person name="Song X.-Z."/>
            <person name="Zhang L."/>
            <person name="Thornton R."/>
            <person name="Coyle M."/>
            <person name="Francisco L."/>
            <person name="Jackson L."/>
            <person name="Javaid M."/>
            <person name="Korchina V."/>
            <person name="Kovar C."/>
            <person name="Mata R."/>
            <person name="Mathew T."/>
            <person name="Ngo R."/>
            <person name="Nguyen L."/>
            <person name="Nguyen N."/>
            <person name="Okwuonu G."/>
            <person name="Ongeri F."/>
            <person name="Pham C."/>
            <person name="Simmons D."/>
            <person name="Wilczek-Boney K."/>
            <person name="Hale W."/>
            <person name="Jakkamsetti A."/>
            <person name="Pham P."/>
            <person name="Ruth R."/>
            <person name="San Lucas F."/>
            <person name="Warren J."/>
            <person name="Zhang J."/>
            <person name="Zhao Z."/>
            <person name="Zhou C."/>
            <person name="Zhu D."/>
            <person name="Lee S."/>
            <person name="Bess C."/>
            <person name="Blankenburg K."/>
            <person name="Forbes L."/>
            <person name="Fu Q."/>
            <person name="Gubbala S."/>
            <person name="Hirani K."/>
            <person name="Jayaseelan J.C."/>
            <person name="Lara F."/>
            <person name="Munidasa M."/>
            <person name="Palculict T."/>
            <person name="Patil S."/>
            <person name="Pu L.-L."/>
            <person name="Saada N."/>
            <person name="Tang L."/>
            <person name="Weissenberger G."/>
            <person name="Zhu Y."/>
            <person name="Hemphill L."/>
            <person name="Shang Y."/>
            <person name="Youmans B."/>
            <person name="Ayvaz T."/>
            <person name="Ross M."/>
            <person name="Santibanez J."/>
            <person name="Aqrawi P."/>
            <person name="Gross S."/>
            <person name="Joshi V."/>
            <person name="Fowler G."/>
            <person name="Nazareth L."/>
            <person name="Reid J."/>
            <person name="Worley K."/>
            <person name="Petrosino J."/>
            <person name="Highlander S."/>
            <person name="Gibbs R."/>
        </authorList>
    </citation>
    <scope>NUCLEOTIDE SEQUENCE [LARGE SCALE GENOMIC DNA]</scope>
    <source>
        <strain evidence="2 3">871</strain>
    </source>
</reference>
<sequence length="40" mass="4683">ILNIVLFLTLLKIFILYLNLVINLVIIFCILVDSQKKNNH</sequence>
<gene>
    <name evidence="2" type="ORF">HMPREF9371_0324</name>
</gene>
<comment type="caution">
    <text evidence="2">The sequence shown here is derived from an EMBL/GenBank/DDBJ whole genome shotgun (WGS) entry which is preliminary data.</text>
</comment>
<keyword evidence="1" id="KW-0812">Transmembrane</keyword>
<accession>G4CFD5</accession>
<dbReference type="HOGENOM" id="CLU_3301367_0_0_4"/>
<proteinExistence type="predicted"/>
<keyword evidence="1" id="KW-0472">Membrane</keyword>
<dbReference type="EMBL" id="AGAY01000011">
    <property type="protein sequence ID" value="EGY53462.1"/>
    <property type="molecule type" value="Genomic_DNA"/>
</dbReference>
<evidence type="ECO:0000256" key="1">
    <source>
        <dbReference type="SAM" id="Phobius"/>
    </source>
</evidence>
<keyword evidence="1" id="KW-1133">Transmembrane helix</keyword>
<evidence type="ECO:0000313" key="2">
    <source>
        <dbReference type="EMBL" id="EGY53462.1"/>
    </source>
</evidence>
<dbReference type="Proteomes" id="UP000003019">
    <property type="component" value="Unassembled WGS sequence"/>
</dbReference>
<name>G4CFD5_9NEIS</name>
<dbReference type="STRING" id="1032488.HMPREF9371_0324"/>
<organism evidence="2 3">
    <name type="scientific">Neisseria shayeganii 871</name>
    <dbReference type="NCBI Taxonomy" id="1032488"/>
    <lineage>
        <taxon>Bacteria</taxon>
        <taxon>Pseudomonadati</taxon>
        <taxon>Pseudomonadota</taxon>
        <taxon>Betaproteobacteria</taxon>
        <taxon>Neisseriales</taxon>
        <taxon>Neisseriaceae</taxon>
        <taxon>Neisseria</taxon>
    </lineage>
</organism>
<protein>
    <submittedName>
        <fullName evidence="2">Uncharacterized protein</fullName>
    </submittedName>
</protein>
<dbReference type="AlphaFoldDB" id="G4CFD5"/>
<feature type="transmembrane region" description="Helical" evidence="1">
    <location>
        <begin position="6"/>
        <end position="32"/>
    </location>
</feature>